<evidence type="ECO:0000313" key="7">
    <source>
        <dbReference type="EMBL" id="KAK3252929.1"/>
    </source>
</evidence>
<keyword evidence="4 6" id="KW-0472">Membrane</keyword>
<evidence type="ECO:0000256" key="2">
    <source>
        <dbReference type="ARBA" id="ARBA00022692"/>
    </source>
</evidence>
<dbReference type="Proteomes" id="UP001190700">
    <property type="component" value="Unassembled WGS sequence"/>
</dbReference>
<evidence type="ECO:0000256" key="5">
    <source>
        <dbReference type="SAM" id="MobiDB-lite"/>
    </source>
</evidence>
<evidence type="ECO:0000256" key="3">
    <source>
        <dbReference type="ARBA" id="ARBA00022989"/>
    </source>
</evidence>
<accession>A0AAE0CES6</accession>
<feature type="transmembrane region" description="Helical" evidence="6">
    <location>
        <begin position="242"/>
        <end position="264"/>
    </location>
</feature>
<feature type="transmembrane region" description="Helical" evidence="6">
    <location>
        <begin position="81"/>
        <end position="104"/>
    </location>
</feature>
<name>A0AAE0CES6_9CHLO</name>
<feature type="transmembrane region" description="Helical" evidence="6">
    <location>
        <begin position="39"/>
        <end position="61"/>
    </location>
</feature>
<feature type="compositionally biased region" description="Basic and acidic residues" evidence="5">
    <location>
        <begin position="135"/>
        <end position="148"/>
    </location>
</feature>
<feature type="transmembrane region" description="Helical" evidence="6">
    <location>
        <begin position="306"/>
        <end position="325"/>
    </location>
</feature>
<dbReference type="Pfam" id="PF02535">
    <property type="entry name" value="Zip"/>
    <property type="match status" value="1"/>
</dbReference>
<dbReference type="GO" id="GO:0005385">
    <property type="term" value="F:zinc ion transmembrane transporter activity"/>
    <property type="evidence" value="ECO:0007669"/>
    <property type="project" value="TreeGrafter"/>
</dbReference>
<feature type="transmembrane region" description="Helical" evidence="6">
    <location>
        <begin position="271"/>
        <end position="290"/>
    </location>
</feature>
<evidence type="ECO:0000256" key="1">
    <source>
        <dbReference type="ARBA" id="ARBA00004141"/>
    </source>
</evidence>
<reference evidence="7 8" key="1">
    <citation type="journal article" date="2015" name="Genome Biol. Evol.">
        <title>Comparative Genomics of a Bacterivorous Green Alga Reveals Evolutionary Causalities and Consequences of Phago-Mixotrophic Mode of Nutrition.</title>
        <authorList>
            <person name="Burns J.A."/>
            <person name="Paasch A."/>
            <person name="Narechania A."/>
            <person name="Kim E."/>
        </authorList>
    </citation>
    <scope>NUCLEOTIDE SEQUENCE [LARGE SCALE GENOMIC DNA]</scope>
    <source>
        <strain evidence="7 8">PLY_AMNH</strain>
    </source>
</reference>
<organism evidence="7 8">
    <name type="scientific">Cymbomonas tetramitiformis</name>
    <dbReference type="NCBI Taxonomy" id="36881"/>
    <lineage>
        <taxon>Eukaryota</taxon>
        <taxon>Viridiplantae</taxon>
        <taxon>Chlorophyta</taxon>
        <taxon>Pyramimonadophyceae</taxon>
        <taxon>Pyramimonadales</taxon>
        <taxon>Pyramimonadaceae</taxon>
        <taxon>Cymbomonas</taxon>
    </lineage>
</organism>
<evidence type="ECO:0000256" key="4">
    <source>
        <dbReference type="ARBA" id="ARBA00023136"/>
    </source>
</evidence>
<proteinExistence type="predicted"/>
<evidence type="ECO:0000313" key="8">
    <source>
        <dbReference type="Proteomes" id="UP001190700"/>
    </source>
</evidence>
<comment type="caution">
    <text evidence="7">The sequence shown here is derived from an EMBL/GenBank/DDBJ whole genome shotgun (WGS) entry which is preliminary data.</text>
</comment>
<dbReference type="PANTHER" id="PTHR11040:SF205">
    <property type="entry name" value="ZINC TRANSPORTER ZUPT"/>
    <property type="match status" value="1"/>
</dbReference>
<evidence type="ECO:0000256" key="6">
    <source>
        <dbReference type="SAM" id="Phobius"/>
    </source>
</evidence>
<feature type="region of interest" description="Disordered" evidence="5">
    <location>
        <begin position="126"/>
        <end position="148"/>
    </location>
</feature>
<sequence length="327" mass="34406">MGVAEGNVGLAFGLVFAAGLSTTIGSSFAFCANMADQRVLAGALGISAGVMLYVSFAEIFIIKAVEGFEDSGYDGDSAMRYATFCFFAGILLTYALDFVVHLLAGAAGHGHSHDLSFNSIMAPEHGHSHAHGHGHGHDDQDSKCESHGLEQDATIAPNPLNIEGGGLEEESAKDEELQRMGLMTGLAIALHNFPEGLATFVATLADSSLGISIAIAIALHNIPEGVCVAMPIYYATGSKWKGFFWSFMSGVSEPIGGLLGYLVLYGDNMSSLAYGSLFGIVGGMMVYISLKELIPTALKYDPEDKYVTNCVFIGMGVMAASLLMFTA</sequence>
<dbReference type="InterPro" id="IPR003689">
    <property type="entry name" value="ZIP"/>
</dbReference>
<keyword evidence="3 6" id="KW-1133">Transmembrane helix</keyword>
<gene>
    <name evidence="7" type="ORF">CYMTET_37795</name>
</gene>
<feature type="transmembrane region" description="Helical" evidence="6">
    <location>
        <begin position="12"/>
        <end position="32"/>
    </location>
</feature>
<dbReference type="NCBIfam" id="NF003243">
    <property type="entry name" value="PRK04201.1"/>
    <property type="match status" value="1"/>
</dbReference>
<dbReference type="PANTHER" id="PTHR11040">
    <property type="entry name" value="ZINC/IRON TRANSPORTER"/>
    <property type="match status" value="1"/>
</dbReference>
<dbReference type="EMBL" id="LGRX02025091">
    <property type="protein sequence ID" value="KAK3252929.1"/>
    <property type="molecule type" value="Genomic_DNA"/>
</dbReference>
<comment type="subcellular location">
    <subcellularLocation>
        <location evidence="1">Membrane</location>
        <topology evidence="1">Multi-pass membrane protein</topology>
    </subcellularLocation>
</comment>
<feature type="transmembrane region" description="Helical" evidence="6">
    <location>
        <begin position="197"/>
        <end position="222"/>
    </location>
</feature>
<dbReference type="AlphaFoldDB" id="A0AAE0CES6"/>
<keyword evidence="8" id="KW-1185">Reference proteome</keyword>
<keyword evidence="2 6" id="KW-0812">Transmembrane</keyword>
<dbReference type="GO" id="GO:0016020">
    <property type="term" value="C:membrane"/>
    <property type="evidence" value="ECO:0007669"/>
    <property type="project" value="UniProtKB-SubCell"/>
</dbReference>
<protein>
    <submittedName>
        <fullName evidence="7">Uncharacterized protein</fullName>
    </submittedName>
</protein>